<evidence type="ECO:0000313" key="2">
    <source>
        <dbReference type="Proteomes" id="UP000184287"/>
    </source>
</evidence>
<sequence>MEKTRQLQFFMTIEDEEFFCETLRDKLPNVYFFDTCPSLESNIEKRLFSSVVESKSPFFSIVNFDLIDKATLEKSYEKHGEFYHFEQIGRAQIQFLRSKPDPFNPQNLLDGRVADSYDSENEEEKKWKSIVYSHLKKVSNKVFWYYTNLEGKPEIKVKAENGLVALPDAIQKYDGKTGFMAANGSARFVGEGVSVESLS</sequence>
<dbReference type="EMBL" id="FQUQ01000005">
    <property type="protein sequence ID" value="SHG43024.1"/>
    <property type="molecule type" value="Genomic_DNA"/>
</dbReference>
<proteinExistence type="predicted"/>
<dbReference type="AlphaFoldDB" id="A0A1M5JR51"/>
<dbReference type="RefSeq" id="WP_073235267.1">
    <property type="nucleotide sequence ID" value="NZ_FQUQ01000005.1"/>
</dbReference>
<keyword evidence="2" id="KW-1185">Reference proteome</keyword>
<accession>A0A1M5JR51</accession>
<reference evidence="2" key="1">
    <citation type="submission" date="2016-11" db="EMBL/GenBank/DDBJ databases">
        <authorList>
            <person name="Varghese N."/>
            <person name="Submissions S."/>
        </authorList>
    </citation>
    <scope>NUCLEOTIDE SEQUENCE [LARGE SCALE GENOMIC DNA]</scope>
    <source>
        <strain evidence="2">DSM 16990</strain>
    </source>
</reference>
<organism evidence="1 2">
    <name type="scientific">Pedobacter caeni</name>
    <dbReference type="NCBI Taxonomy" id="288992"/>
    <lineage>
        <taxon>Bacteria</taxon>
        <taxon>Pseudomonadati</taxon>
        <taxon>Bacteroidota</taxon>
        <taxon>Sphingobacteriia</taxon>
        <taxon>Sphingobacteriales</taxon>
        <taxon>Sphingobacteriaceae</taxon>
        <taxon>Pedobacter</taxon>
    </lineage>
</organism>
<gene>
    <name evidence="1" type="ORF">SAMN04488522_105480</name>
</gene>
<protein>
    <submittedName>
        <fullName evidence="1">Uncharacterized protein</fullName>
    </submittedName>
</protein>
<dbReference type="OrthoDB" id="1095915at2"/>
<name>A0A1M5JR51_9SPHI</name>
<dbReference type="Proteomes" id="UP000184287">
    <property type="component" value="Unassembled WGS sequence"/>
</dbReference>
<dbReference type="STRING" id="288992.SAMN04488522_105480"/>
<evidence type="ECO:0000313" key="1">
    <source>
        <dbReference type="EMBL" id="SHG43024.1"/>
    </source>
</evidence>